<dbReference type="InterPro" id="IPR036602">
    <property type="entry name" value="tRNA_yW-synthesising-like_sf"/>
</dbReference>
<dbReference type="Proteomes" id="UP000178490">
    <property type="component" value="Unassembled WGS sequence"/>
</dbReference>
<dbReference type="EMBL" id="MFRC01000051">
    <property type="protein sequence ID" value="OGH89015.1"/>
    <property type="molecule type" value="Genomic_DNA"/>
</dbReference>
<protein>
    <submittedName>
        <fullName evidence="1">Uncharacterized protein</fullName>
    </submittedName>
</protein>
<name>A0A1F6NYN1_9BACT</name>
<comment type="caution">
    <text evidence="1">The sequence shown here is derived from an EMBL/GenBank/DDBJ whole genome shotgun (WGS) entry which is preliminary data.</text>
</comment>
<gene>
    <name evidence="1" type="ORF">A2537_01230</name>
</gene>
<evidence type="ECO:0000313" key="2">
    <source>
        <dbReference type="Proteomes" id="UP000178490"/>
    </source>
</evidence>
<dbReference type="AlphaFoldDB" id="A0A1F6NYN1"/>
<reference evidence="1 2" key="1">
    <citation type="journal article" date="2016" name="Nat. Commun.">
        <title>Thousands of microbial genomes shed light on interconnected biogeochemical processes in an aquifer system.</title>
        <authorList>
            <person name="Anantharaman K."/>
            <person name="Brown C.T."/>
            <person name="Hug L.A."/>
            <person name="Sharon I."/>
            <person name="Castelle C.J."/>
            <person name="Probst A.J."/>
            <person name="Thomas B.C."/>
            <person name="Singh A."/>
            <person name="Wilkins M.J."/>
            <person name="Karaoz U."/>
            <person name="Brodie E.L."/>
            <person name="Williams K.H."/>
            <person name="Hubbard S.S."/>
            <person name="Banfield J.F."/>
        </authorList>
    </citation>
    <scope>NUCLEOTIDE SEQUENCE [LARGE SCALE GENOMIC DNA]</scope>
</reference>
<accession>A0A1F6NYN1</accession>
<evidence type="ECO:0000313" key="1">
    <source>
        <dbReference type="EMBL" id="OGH89015.1"/>
    </source>
</evidence>
<proteinExistence type="predicted"/>
<sequence>MSSFREAGYNGYSQEAGEKKIRQIQAFLGEIINQEIKTDKEGGQFENALIKIGEEKPEIILENGKIFFSLPINLYSYSNNFDKISYQLSITEKLTCEVDIMDNSINTKEFSFLDDAIDVQICNFVKTKFNNFINPKQLPNDIFRNIEESPEPYKKNYGEIYLKLSTKTVDGKTVRFFEAVLNSGTNRIFLGKIDLKKTPEIINFLNKRFGELTQSNLENIDIENLTSENYFEKEEATYNLIPTKVISKLVEEMKAEFADAIPTFEQLKQDAMRSKEDYDKYGPYTMRGRPWPIDSQIREHVDTFNSLDFVFTGGTCSGHIKGYDQYNSGEEGTILWTKEEYESLTTDDVKASTFAIERENGKLELFKVFLKELINWPCKPLPKDKKNVSYGYFNLEFNKNNSKSQNLIDKLIELNKKFNFKDFKIEDKGQNDPVISIFLEIRPPDKVTGKIINTDEALEFEKIHQQYLKELYDLIKTFIQG</sequence>
<organism evidence="1 2">
    <name type="scientific">Candidatus Magasanikbacteria bacterium RIFOXYD2_FULL_36_9</name>
    <dbReference type="NCBI Taxonomy" id="1798707"/>
    <lineage>
        <taxon>Bacteria</taxon>
        <taxon>Candidatus Magasanikiibacteriota</taxon>
    </lineage>
</organism>
<dbReference type="Gene3D" id="3.30.1960.10">
    <property type="entry name" value="tRNA wybutosine-synthesizing-like"/>
    <property type="match status" value="1"/>
</dbReference>